<feature type="domain" description="Peptidase M14" evidence="3">
    <location>
        <begin position="1"/>
        <end position="60"/>
    </location>
</feature>
<dbReference type="EMBL" id="CAJOBH010261750">
    <property type="protein sequence ID" value="CAF5156239.1"/>
    <property type="molecule type" value="Genomic_DNA"/>
</dbReference>
<dbReference type="GO" id="GO:0006508">
    <property type="term" value="P:proteolysis"/>
    <property type="evidence" value="ECO:0007669"/>
    <property type="project" value="InterPro"/>
</dbReference>
<dbReference type="EMBL" id="CAJOBJ010367143">
    <property type="protein sequence ID" value="CAF5221642.1"/>
    <property type="molecule type" value="Genomic_DNA"/>
</dbReference>
<organism evidence="5 8">
    <name type="scientific">Rotaria magnacalcarata</name>
    <dbReference type="NCBI Taxonomy" id="392030"/>
    <lineage>
        <taxon>Eukaryota</taxon>
        <taxon>Metazoa</taxon>
        <taxon>Spiralia</taxon>
        <taxon>Gnathifera</taxon>
        <taxon>Rotifera</taxon>
        <taxon>Eurotatoria</taxon>
        <taxon>Bdelloidea</taxon>
        <taxon>Philodinida</taxon>
        <taxon>Philodinidae</taxon>
        <taxon>Rotaria</taxon>
    </lineage>
</organism>
<evidence type="ECO:0000259" key="3">
    <source>
        <dbReference type="PROSITE" id="PS52035"/>
    </source>
</evidence>
<dbReference type="GO" id="GO:0004181">
    <property type="term" value="F:metallocarboxypeptidase activity"/>
    <property type="evidence" value="ECO:0007669"/>
    <property type="project" value="InterPro"/>
</dbReference>
<name>A0A8S3GNW6_9BILA</name>
<dbReference type="InterPro" id="IPR000834">
    <property type="entry name" value="Peptidase_M14"/>
</dbReference>
<reference evidence="5" key="1">
    <citation type="submission" date="2021-02" db="EMBL/GenBank/DDBJ databases">
        <authorList>
            <person name="Nowell W R."/>
        </authorList>
    </citation>
    <scope>NUCLEOTIDE SEQUENCE</scope>
</reference>
<gene>
    <name evidence="4" type="ORF">BYL167_LOCUS73473</name>
    <name evidence="5" type="ORF">BYL167_LOCUS76420</name>
    <name evidence="6" type="ORF">GIL414_LOCUS84648</name>
    <name evidence="7" type="ORF">GIL414_LOCUS88193</name>
</gene>
<dbReference type="PROSITE" id="PS52035">
    <property type="entry name" value="PEPTIDASE_M14"/>
    <property type="match status" value="1"/>
</dbReference>
<dbReference type="Proteomes" id="UP000681967">
    <property type="component" value="Unassembled WGS sequence"/>
</dbReference>
<feature type="non-terminal residue" evidence="5">
    <location>
        <position position="1"/>
    </location>
</feature>
<feature type="active site" description="Proton donor/acceptor" evidence="2">
    <location>
        <position position="25"/>
    </location>
</feature>
<evidence type="ECO:0000313" key="5">
    <source>
        <dbReference type="EMBL" id="CAF5167808.1"/>
    </source>
</evidence>
<sequence>IDIASGSTVDWAYDDLKIPFANTIELPPKSASPGFVLPPSEAPGVCHETYVGMKAFLAAIKQELQSSMSG</sequence>
<dbReference type="GO" id="GO:0008270">
    <property type="term" value="F:zinc ion binding"/>
    <property type="evidence" value="ECO:0007669"/>
    <property type="project" value="InterPro"/>
</dbReference>
<evidence type="ECO:0000256" key="2">
    <source>
        <dbReference type="PROSITE-ProRule" id="PRU01379"/>
    </source>
</evidence>
<evidence type="ECO:0000256" key="1">
    <source>
        <dbReference type="ARBA" id="ARBA00005988"/>
    </source>
</evidence>
<evidence type="ECO:0000313" key="6">
    <source>
        <dbReference type="EMBL" id="CAF5221642.1"/>
    </source>
</evidence>
<accession>A0A8S3GNW6</accession>
<proteinExistence type="inferred from homology"/>
<dbReference type="Pfam" id="PF00246">
    <property type="entry name" value="Peptidase_M14"/>
    <property type="match status" value="1"/>
</dbReference>
<comment type="caution">
    <text evidence="5">The sequence shown here is derived from an EMBL/GenBank/DDBJ whole genome shotgun (WGS) entry which is preliminary data.</text>
</comment>
<dbReference type="AlphaFoldDB" id="A0A8S3GNW6"/>
<dbReference type="SUPFAM" id="SSF53187">
    <property type="entry name" value="Zn-dependent exopeptidases"/>
    <property type="match status" value="1"/>
</dbReference>
<comment type="similarity">
    <text evidence="1 2">Belongs to the peptidase M14 family.</text>
</comment>
<dbReference type="EMBL" id="CAJOBH010275617">
    <property type="protein sequence ID" value="CAF5167808.1"/>
    <property type="molecule type" value="Genomic_DNA"/>
</dbReference>
<dbReference type="Gene3D" id="3.40.630.10">
    <property type="entry name" value="Zn peptidases"/>
    <property type="match status" value="1"/>
</dbReference>
<dbReference type="Proteomes" id="UP000681720">
    <property type="component" value="Unassembled WGS sequence"/>
</dbReference>
<evidence type="ECO:0000313" key="7">
    <source>
        <dbReference type="EMBL" id="CAF5228521.1"/>
    </source>
</evidence>
<protein>
    <recommendedName>
        <fullName evidence="3">Peptidase M14 domain-containing protein</fullName>
    </recommendedName>
</protein>
<dbReference type="EMBL" id="CAJOBJ010384274">
    <property type="protein sequence ID" value="CAF5228521.1"/>
    <property type="molecule type" value="Genomic_DNA"/>
</dbReference>
<evidence type="ECO:0000313" key="4">
    <source>
        <dbReference type="EMBL" id="CAF5156239.1"/>
    </source>
</evidence>
<evidence type="ECO:0000313" key="8">
    <source>
        <dbReference type="Proteomes" id="UP000681967"/>
    </source>
</evidence>